<dbReference type="InterPro" id="IPR020084">
    <property type="entry name" value="NUDIX_hydrolase_CS"/>
</dbReference>
<evidence type="ECO:0000313" key="11">
    <source>
        <dbReference type="EMBL" id="MXG91651.1"/>
    </source>
</evidence>
<dbReference type="PROSITE" id="PS51462">
    <property type="entry name" value="NUDIX"/>
    <property type="match status" value="1"/>
</dbReference>
<sequence>MAFPHERISSGAHDRAALHRRDEAWLDQQWSDPATRVLVVAGTRVRPVDGVVPWTTPAQAPEGLRVLLGEREGRTWFAVVALPEHASDGSDREEWVPLRSVLPLLAEDASDVPGGVREDAVASPLVLHALGIAEWLHVTRFCPRCGGDLRPEAAGHELRCTRCGRAQFPRTDPAVIMLIADGEPGSDDERCLLGRQAVWPAGRFSTLAGFCEPGETLEDAVRREVLEEVGVHVGEVTYFGNQPWPLPASLMVGFTGRATSERITVDEHEIEAARWFTRAEMRAEAEAGTLVLPGGVSISHSLVEDWYGAPLPGGW</sequence>
<dbReference type="PANTHER" id="PTHR42904">
    <property type="entry name" value="NUDIX HYDROLASE, NUDC SUBFAMILY"/>
    <property type="match status" value="1"/>
</dbReference>
<dbReference type="GO" id="GO:0019677">
    <property type="term" value="P:NAD+ catabolic process"/>
    <property type="evidence" value="ECO:0007669"/>
    <property type="project" value="TreeGrafter"/>
</dbReference>
<evidence type="ECO:0000256" key="7">
    <source>
        <dbReference type="ARBA" id="ARBA00022842"/>
    </source>
</evidence>
<keyword evidence="6 11" id="KW-0378">Hydrolase</keyword>
<name>A0A6L7F2L5_9ACTN</name>
<dbReference type="Pfam" id="PF00293">
    <property type="entry name" value="NUDIX"/>
    <property type="match status" value="1"/>
</dbReference>
<reference evidence="11 12" key="1">
    <citation type="submission" date="2019-12" db="EMBL/GenBank/DDBJ databases">
        <authorList>
            <person name="Kun Z."/>
        </authorList>
    </citation>
    <scope>NUCLEOTIDE SEQUENCE [LARGE SCALE GENOMIC DNA]</scope>
    <source>
        <strain evidence="11 12">YIM 123512</strain>
    </source>
</reference>
<keyword evidence="7" id="KW-0460">Magnesium</keyword>
<evidence type="ECO:0000256" key="8">
    <source>
        <dbReference type="ARBA" id="ARBA00023027"/>
    </source>
</evidence>
<feature type="domain" description="Nudix hydrolase" evidence="10">
    <location>
        <begin position="169"/>
        <end position="304"/>
    </location>
</feature>
<dbReference type="Gene3D" id="3.90.79.20">
    <property type="match status" value="1"/>
</dbReference>
<protein>
    <recommendedName>
        <fullName evidence="4">NAD(+) diphosphatase</fullName>
        <ecNumber evidence="4">3.6.1.22</ecNumber>
    </recommendedName>
</protein>
<evidence type="ECO:0000313" key="12">
    <source>
        <dbReference type="Proteomes" id="UP000473325"/>
    </source>
</evidence>
<dbReference type="RefSeq" id="WP_160879590.1">
    <property type="nucleotide sequence ID" value="NZ_WUEK01000014.1"/>
</dbReference>
<comment type="similarity">
    <text evidence="3">Belongs to the Nudix hydrolase family. NudC subfamily.</text>
</comment>
<evidence type="ECO:0000256" key="6">
    <source>
        <dbReference type="ARBA" id="ARBA00022801"/>
    </source>
</evidence>
<dbReference type="SUPFAM" id="SSF55811">
    <property type="entry name" value="Nudix"/>
    <property type="match status" value="1"/>
</dbReference>
<evidence type="ECO:0000256" key="3">
    <source>
        <dbReference type="ARBA" id="ARBA00009595"/>
    </source>
</evidence>
<dbReference type="InterPro" id="IPR000086">
    <property type="entry name" value="NUDIX_hydrolase_dom"/>
</dbReference>
<dbReference type="NCBIfam" id="NF001299">
    <property type="entry name" value="PRK00241.1"/>
    <property type="match status" value="1"/>
</dbReference>
<dbReference type="GO" id="GO:0035529">
    <property type="term" value="F:NADH pyrophosphatase activity"/>
    <property type="evidence" value="ECO:0007669"/>
    <property type="project" value="TreeGrafter"/>
</dbReference>
<comment type="caution">
    <text evidence="11">The sequence shown here is derived from an EMBL/GenBank/DDBJ whole genome shotgun (WGS) entry which is preliminary data.</text>
</comment>
<dbReference type="Proteomes" id="UP000473325">
    <property type="component" value="Unassembled WGS sequence"/>
</dbReference>
<evidence type="ECO:0000256" key="4">
    <source>
        <dbReference type="ARBA" id="ARBA00012381"/>
    </source>
</evidence>
<dbReference type="CDD" id="cd03429">
    <property type="entry name" value="NUDIX_NADH_pyrophosphatase_Nudt13"/>
    <property type="match status" value="1"/>
</dbReference>
<keyword evidence="5" id="KW-0479">Metal-binding</keyword>
<organism evidence="11 12">
    <name type="scientific">Nocardioides flavescens</name>
    <dbReference type="NCBI Taxonomy" id="2691959"/>
    <lineage>
        <taxon>Bacteria</taxon>
        <taxon>Bacillati</taxon>
        <taxon>Actinomycetota</taxon>
        <taxon>Actinomycetes</taxon>
        <taxon>Propionibacteriales</taxon>
        <taxon>Nocardioidaceae</taxon>
        <taxon>Nocardioides</taxon>
    </lineage>
</organism>
<comment type="catalytic activity">
    <reaction evidence="9">
        <text>a 5'-end NAD(+)-phospho-ribonucleoside in mRNA + H2O = a 5'-end phospho-adenosine-phospho-ribonucleoside in mRNA + beta-nicotinamide D-ribonucleotide + 2 H(+)</text>
        <dbReference type="Rhea" id="RHEA:60876"/>
        <dbReference type="Rhea" id="RHEA-COMP:15698"/>
        <dbReference type="Rhea" id="RHEA-COMP:15719"/>
        <dbReference type="ChEBI" id="CHEBI:14649"/>
        <dbReference type="ChEBI" id="CHEBI:15377"/>
        <dbReference type="ChEBI" id="CHEBI:15378"/>
        <dbReference type="ChEBI" id="CHEBI:144029"/>
        <dbReference type="ChEBI" id="CHEBI:144051"/>
    </reaction>
    <physiologicalReaction direction="left-to-right" evidence="9">
        <dbReference type="Rhea" id="RHEA:60877"/>
    </physiologicalReaction>
</comment>
<accession>A0A6L7F2L5</accession>
<dbReference type="Pfam" id="PF09297">
    <property type="entry name" value="Zn_ribbon_NUD"/>
    <property type="match status" value="1"/>
</dbReference>
<dbReference type="PROSITE" id="PS00893">
    <property type="entry name" value="NUDIX_BOX"/>
    <property type="match status" value="1"/>
</dbReference>
<evidence type="ECO:0000256" key="1">
    <source>
        <dbReference type="ARBA" id="ARBA00001946"/>
    </source>
</evidence>
<keyword evidence="8" id="KW-0520">NAD</keyword>
<evidence type="ECO:0000256" key="9">
    <source>
        <dbReference type="ARBA" id="ARBA00023679"/>
    </source>
</evidence>
<dbReference type="GO" id="GO:0046872">
    <property type="term" value="F:metal ion binding"/>
    <property type="evidence" value="ECO:0007669"/>
    <property type="project" value="UniProtKB-KW"/>
</dbReference>
<keyword evidence="12" id="KW-1185">Reference proteome</keyword>
<gene>
    <name evidence="11" type="primary">nudC</name>
    <name evidence="11" type="ORF">GRQ65_19075</name>
</gene>
<dbReference type="InterPro" id="IPR015376">
    <property type="entry name" value="Znr_NADH_PPase"/>
</dbReference>
<evidence type="ECO:0000256" key="5">
    <source>
        <dbReference type="ARBA" id="ARBA00022723"/>
    </source>
</evidence>
<dbReference type="InterPro" id="IPR050241">
    <property type="entry name" value="NAD-cap_RNA_hydrolase_NudC"/>
</dbReference>
<dbReference type="Gene3D" id="3.90.79.10">
    <property type="entry name" value="Nucleoside Triphosphate Pyrophosphohydrolase"/>
    <property type="match status" value="1"/>
</dbReference>
<dbReference type="GO" id="GO:0006742">
    <property type="term" value="P:NADP+ catabolic process"/>
    <property type="evidence" value="ECO:0007669"/>
    <property type="project" value="TreeGrafter"/>
</dbReference>
<proteinExistence type="inferred from homology"/>
<dbReference type="EC" id="3.6.1.22" evidence="4"/>
<dbReference type="GO" id="GO:0005829">
    <property type="term" value="C:cytosol"/>
    <property type="evidence" value="ECO:0007669"/>
    <property type="project" value="TreeGrafter"/>
</dbReference>
<comment type="cofactor">
    <cofactor evidence="1">
        <name>Mg(2+)</name>
        <dbReference type="ChEBI" id="CHEBI:18420"/>
    </cofactor>
</comment>
<comment type="cofactor">
    <cofactor evidence="2">
        <name>Zn(2+)</name>
        <dbReference type="ChEBI" id="CHEBI:29105"/>
    </cofactor>
</comment>
<dbReference type="AlphaFoldDB" id="A0A6L7F2L5"/>
<dbReference type="PANTHER" id="PTHR42904:SF6">
    <property type="entry name" value="NAD-CAPPED RNA HYDROLASE NUDT12"/>
    <property type="match status" value="1"/>
</dbReference>
<evidence type="ECO:0000256" key="2">
    <source>
        <dbReference type="ARBA" id="ARBA00001947"/>
    </source>
</evidence>
<evidence type="ECO:0000259" key="10">
    <source>
        <dbReference type="PROSITE" id="PS51462"/>
    </source>
</evidence>
<dbReference type="EMBL" id="WUEK01000014">
    <property type="protein sequence ID" value="MXG91651.1"/>
    <property type="molecule type" value="Genomic_DNA"/>
</dbReference>
<dbReference type="InterPro" id="IPR049734">
    <property type="entry name" value="NudC-like_C"/>
</dbReference>
<dbReference type="InterPro" id="IPR015797">
    <property type="entry name" value="NUDIX_hydrolase-like_dom_sf"/>
</dbReference>